<dbReference type="SUPFAM" id="SSF82199">
    <property type="entry name" value="SET domain"/>
    <property type="match status" value="1"/>
</dbReference>
<dbReference type="Proteomes" id="UP000694701">
    <property type="component" value="Unplaced"/>
</dbReference>
<dbReference type="GO" id="GO:0042800">
    <property type="term" value="F:histone H3K4 methyltransferase activity"/>
    <property type="evidence" value="ECO:0007669"/>
    <property type="project" value="TreeGrafter"/>
</dbReference>
<dbReference type="PANTHER" id="PTHR45888">
    <property type="entry name" value="HL01030P-RELATED"/>
    <property type="match status" value="1"/>
</dbReference>
<keyword evidence="8" id="KW-0539">Nucleus</keyword>
<feature type="transmembrane region" description="Helical" evidence="9">
    <location>
        <begin position="6"/>
        <end position="23"/>
    </location>
</feature>
<dbReference type="Pfam" id="PF00856">
    <property type="entry name" value="SET"/>
    <property type="match status" value="1"/>
</dbReference>
<evidence type="ECO:0000256" key="9">
    <source>
        <dbReference type="SAM" id="Phobius"/>
    </source>
</evidence>
<dbReference type="SMART" id="SM00317">
    <property type="entry name" value="SET"/>
    <property type="match status" value="1"/>
</dbReference>
<evidence type="ECO:0000256" key="1">
    <source>
        <dbReference type="ARBA" id="ARBA00004123"/>
    </source>
</evidence>
<feature type="transmembrane region" description="Helical" evidence="9">
    <location>
        <begin position="89"/>
        <end position="114"/>
    </location>
</feature>
<evidence type="ECO:0000256" key="7">
    <source>
        <dbReference type="ARBA" id="ARBA00023163"/>
    </source>
</evidence>
<dbReference type="GO" id="GO:0003713">
    <property type="term" value="F:transcription coactivator activity"/>
    <property type="evidence" value="ECO:0007669"/>
    <property type="project" value="TreeGrafter"/>
</dbReference>
<reference evidence="11" key="1">
    <citation type="submission" date="2025-08" db="UniProtKB">
        <authorList>
            <consortium name="Ensembl"/>
        </authorList>
    </citation>
    <scope>IDENTIFICATION</scope>
</reference>
<dbReference type="AlphaFoldDB" id="A0A8C2FHL0"/>
<evidence type="ECO:0000313" key="12">
    <source>
        <dbReference type="Proteomes" id="UP000694701"/>
    </source>
</evidence>
<dbReference type="PROSITE" id="PS50280">
    <property type="entry name" value="SET"/>
    <property type="match status" value="1"/>
</dbReference>
<keyword evidence="7" id="KW-0804">Transcription</keyword>
<keyword evidence="9" id="KW-0812">Transmembrane</keyword>
<evidence type="ECO:0000256" key="4">
    <source>
        <dbReference type="ARBA" id="ARBA00022771"/>
    </source>
</evidence>
<keyword evidence="3" id="KW-0677">Repeat</keyword>
<dbReference type="GO" id="GO:0008270">
    <property type="term" value="F:zinc ion binding"/>
    <property type="evidence" value="ECO:0007669"/>
    <property type="project" value="UniProtKB-KW"/>
</dbReference>
<dbReference type="PANTHER" id="PTHR45888:SF2">
    <property type="entry name" value="HISTONE-LYSINE N-METHYLTRANSFERASE 2D"/>
    <property type="match status" value="1"/>
</dbReference>
<keyword evidence="9" id="KW-1133">Transmembrane helix</keyword>
<keyword evidence="4" id="KW-0863">Zinc-finger</keyword>
<dbReference type="Ensembl" id="ENSCCRT00020061197.1">
    <property type="protein sequence ID" value="ENSCCRP00020055583.1"/>
    <property type="gene ID" value="ENSCCRG00020026080.1"/>
</dbReference>
<proteinExistence type="predicted"/>
<evidence type="ECO:0000256" key="5">
    <source>
        <dbReference type="ARBA" id="ARBA00022833"/>
    </source>
</evidence>
<keyword evidence="2" id="KW-0479">Metal-binding</keyword>
<organism evidence="11 12">
    <name type="scientific">Cyprinus carpio</name>
    <name type="common">Common carp</name>
    <dbReference type="NCBI Taxonomy" id="7962"/>
    <lineage>
        <taxon>Eukaryota</taxon>
        <taxon>Metazoa</taxon>
        <taxon>Chordata</taxon>
        <taxon>Craniata</taxon>
        <taxon>Vertebrata</taxon>
        <taxon>Euteleostomi</taxon>
        <taxon>Actinopterygii</taxon>
        <taxon>Neopterygii</taxon>
        <taxon>Teleostei</taxon>
        <taxon>Ostariophysi</taxon>
        <taxon>Cypriniformes</taxon>
        <taxon>Cyprinidae</taxon>
        <taxon>Cyprininae</taxon>
        <taxon>Cyprinus</taxon>
    </lineage>
</organism>
<accession>A0A8C2FHL0</accession>
<sequence>MPRFHHIFALVFLSFSSKLIVFLNQNRGIYMFRINNEHVIDATLTGGPARYVNHSCAPNCVAEVVTFDKEDKIIIISSRRIPKGEEVSYSNLSFLAVLSSIGLFSSITLCIILSQSS</sequence>
<name>A0A8C2FHL0_CYPCA</name>
<dbReference type="Gene3D" id="2.170.270.10">
    <property type="entry name" value="SET domain"/>
    <property type="match status" value="1"/>
</dbReference>
<keyword evidence="9" id="KW-0472">Membrane</keyword>
<dbReference type="GO" id="GO:0044666">
    <property type="term" value="C:MLL3/4 complex"/>
    <property type="evidence" value="ECO:0007669"/>
    <property type="project" value="TreeGrafter"/>
</dbReference>
<keyword evidence="5" id="KW-0862">Zinc</keyword>
<evidence type="ECO:0000256" key="8">
    <source>
        <dbReference type="ARBA" id="ARBA00023242"/>
    </source>
</evidence>
<protein>
    <recommendedName>
        <fullName evidence="10">SET domain-containing protein</fullName>
    </recommendedName>
</protein>
<dbReference type="InterPro" id="IPR046341">
    <property type="entry name" value="SET_dom_sf"/>
</dbReference>
<keyword evidence="6" id="KW-0805">Transcription regulation</keyword>
<evidence type="ECO:0000256" key="3">
    <source>
        <dbReference type="ARBA" id="ARBA00022737"/>
    </source>
</evidence>
<dbReference type="GO" id="GO:0045944">
    <property type="term" value="P:positive regulation of transcription by RNA polymerase II"/>
    <property type="evidence" value="ECO:0007669"/>
    <property type="project" value="TreeGrafter"/>
</dbReference>
<feature type="domain" description="SET" evidence="10">
    <location>
        <begin position="1"/>
        <end position="92"/>
    </location>
</feature>
<comment type="subcellular location">
    <subcellularLocation>
        <location evidence="1">Nucleus</location>
    </subcellularLocation>
</comment>
<dbReference type="InterPro" id="IPR001214">
    <property type="entry name" value="SET_dom"/>
</dbReference>
<evidence type="ECO:0000256" key="6">
    <source>
        <dbReference type="ARBA" id="ARBA00023015"/>
    </source>
</evidence>
<evidence type="ECO:0000259" key="10">
    <source>
        <dbReference type="PROSITE" id="PS50280"/>
    </source>
</evidence>
<evidence type="ECO:0000313" key="11">
    <source>
        <dbReference type="Ensembl" id="ENSCCRP00020055583.1"/>
    </source>
</evidence>
<evidence type="ECO:0000256" key="2">
    <source>
        <dbReference type="ARBA" id="ARBA00022723"/>
    </source>
</evidence>